<accession>A0AA95H6X6</accession>
<dbReference type="Proteomes" id="UP001300672">
    <property type="component" value="Chromosome"/>
</dbReference>
<dbReference type="InterPro" id="IPR058661">
    <property type="entry name" value="FimL_2nd"/>
</dbReference>
<dbReference type="EMBL" id="CP124755">
    <property type="protein sequence ID" value="WGZ91325.1"/>
    <property type="molecule type" value="Genomic_DNA"/>
</dbReference>
<dbReference type="SUPFAM" id="SSF47226">
    <property type="entry name" value="Histidine-containing phosphotransfer domain, HPT domain"/>
    <property type="match status" value="1"/>
</dbReference>
<dbReference type="KEGG" id="tdu:QJT80_02360"/>
<dbReference type="AlphaFoldDB" id="A0AA95H6X6"/>
<protein>
    <recommendedName>
        <fullName evidence="1">Scaffold protein FimL second domain-containing protein</fullName>
    </recommendedName>
</protein>
<dbReference type="Pfam" id="PF26379">
    <property type="entry name" value="FimL_2nd"/>
    <property type="match status" value="1"/>
</dbReference>
<evidence type="ECO:0000313" key="2">
    <source>
        <dbReference type="EMBL" id="WGZ91325.1"/>
    </source>
</evidence>
<reference evidence="2" key="1">
    <citation type="journal article" date="2023" name="Int. J. Mol. Sci.">
        <title>Metagenomics Revealed a New Genus 'Candidatus Thiocaldithrix dubininis' gen. nov., sp. nov. and a New Species 'Candidatus Thiothrix putei' sp. nov. in the Family Thiotrichaceae, Some Members of Which Have Traits of Both Na+- and H+-Motive Energetics.</title>
        <authorList>
            <person name="Ravin N.V."/>
            <person name="Muntyan M.S."/>
            <person name="Smolyakov D.D."/>
            <person name="Rudenko T.S."/>
            <person name="Beletsky A.V."/>
            <person name="Mardanov A.V."/>
            <person name="Grabovich M.Y."/>
        </authorList>
    </citation>
    <scope>NUCLEOTIDE SEQUENCE</scope>
    <source>
        <strain evidence="2">GKL-01</strain>
    </source>
</reference>
<organism evidence="2">
    <name type="scientific">Candidatus Thiocaldithrix dubininis</name>
    <dbReference type="NCBI Taxonomy" id="3080823"/>
    <lineage>
        <taxon>Bacteria</taxon>
        <taxon>Pseudomonadati</taxon>
        <taxon>Pseudomonadota</taxon>
        <taxon>Gammaproteobacteria</taxon>
        <taxon>Thiotrichales</taxon>
        <taxon>Thiotrichaceae</taxon>
        <taxon>Candidatus Thiocaldithrix</taxon>
    </lineage>
</organism>
<name>A0AA95H6X6_9GAMM</name>
<sequence>MISDKSSLASRLGWISSELDSLLATAKQTFSQYTEANDAKALEACQETIRQVWGVLDILGAEGASMLGRELVLLLEALVQNKVDNIKAAREAIAEGILQLSEYLKHLNEGYADLPVIVLPTLNNLRAARDAELLSEHLVFLPEDDSLGLEQMGTDEYVKLDAEKLYQVVTKLRFYFQKALLGWFKGDEPQKMLQAAAKVSTNMQVLNKTPRLRKLWWINAALAEALGENRLEHGIAVKMLMGRMEREIRRFSELGETVYNETVPDELIKNLLYYIGLSASGTDLTDKVKRVYNLDMYLPQGETLSELRQHYTTPGRDLWRAVSGSVIDELKALQVIVESIKPDESDCAEALSKLLDKSSRLASTLGMMGLSQASNLTLGLCDTLKEYLDSHSGPSRESLMNISAHYINLEKVLKEYAETGYDITEDVFSPDGLILDPSASRSLLRTVLTELSKVQARLVSFYKEGWSFFYLDEAVLALDNIIGALEMSGAKEMLPLVETAKRYLAKDLIAQKRTPSKEELAIFADILTLFEASVSTKLQGEDYLSLLPIGFDKLRELDQLCPINLLGGVDLNAVEQDVEAKKKAAQANSSSNLLHRLRSARPSMAALQPA</sequence>
<gene>
    <name evidence="2" type="ORF">QJT80_02360</name>
</gene>
<dbReference type="InterPro" id="IPR036641">
    <property type="entry name" value="HPT_dom_sf"/>
</dbReference>
<reference evidence="2" key="2">
    <citation type="submission" date="2023-04" db="EMBL/GenBank/DDBJ databases">
        <authorList>
            <person name="Beletskiy A.V."/>
            <person name="Mardanov A.V."/>
            <person name="Ravin N.V."/>
        </authorList>
    </citation>
    <scope>NUCLEOTIDE SEQUENCE</scope>
    <source>
        <strain evidence="2">GKL-01</strain>
    </source>
</reference>
<feature type="domain" description="Scaffold protein FimL second" evidence="1">
    <location>
        <begin position="162"/>
        <end position="303"/>
    </location>
</feature>
<dbReference type="GO" id="GO:0000160">
    <property type="term" value="P:phosphorelay signal transduction system"/>
    <property type="evidence" value="ECO:0007669"/>
    <property type="project" value="InterPro"/>
</dbReference>
<evidence type="ECO:0000259" key="1">
    <source>
        <dbReference type="Pfam" id="PF26379"/>
    </source>
</evidence>
<proteinExistence type="predicted"/>